<dbReference type="PANTHER" id="PTHR48050:SF13">
    <property type="entry name" value="STEROL 3-BETA-GLUCOSYLTRANSFERASE UGT80A2"/>
    <property type="match status" value="1"/>
</dbReference>
<dbReference type="InterPro" id="IPR010610">
    <property type="entry name" value="EryCIII-like_C"/>
</dbReference>
<dbReference type="InterPro" id="IPR048284">
    <property type="entry name" value="EryCIII-like_N"/>
</dbReference>
<evidence type="ECO:0000256" key="3">
    <source>
        <dbReference type="ARBA" id="ARBA00022679"/>
    </source>
</evidence>
<evidence type="ECO:0000259" key="4">
    <source>
        <dbReference type="Pfam" id="PF06722"/>
    </source>
</evidence>
<dbReference type="CDD" id="cd03784">
    <property type="entry name" value="GT1_Gtf-like"/>
    <property type="match status" value="1"/>
</dbReference>
<feature type="domain" description="Erythromycin biosynthesis protein CIII-like C-terminal" evidence="4">
    <location>
        <begin position="236"/>
        <end position="369"/>
    </location>
</feature>
<dbReference type="SUPFAM" id="SSF53756">
    <property type="entry name" value="UDP-Glycosyltransferase/glycogen phosphorylase"/>
    <property type="match status" value="1"/>
</dbReference>
<proteinExistence type="inferred from homology"/>
<feature type="domain" description="Erythromycin biosynthesis protein CIII-like N-terminal" evidence="5">
    <location>
        <begin position="23"/>
        <end position="223"/>
    </location>
</feature>
<dbReference type="InterPro" id="IPR050426">
    <property type="entry name" value="Glycosyltransferase_28"/>
</dbReference>
<evidence type="ECO:0000313" key="7">
    <source>
        <dbReference type="Proteomes" id="UP001204524"/>
    </source>
</evidence>
<dbReference type="RefSeq" id="WP_254182093.1">
    <property type="nucleotide sequence ID" value="NZ_JANARS010000005.1"/>
</dbReference>
<evidence type="ECO:0000256" key="2">
    <source>
        <dbReference type="ARBA" id="ARBA00022676"/>
    </source>
</evidence>
<keyword evidence="2" id="KW-0328">Glycosyltransferase</keyword>
<sequence>MRILVTFVGGLGHLAPLLPLARAARAAGHDVAIAGSGGLVPRIEEAGFRAYATSPVAHHGGAPQPRAAEPLEVMDARASEVEFAANFASRGARRMAAAMPDVVTDFRPDVVVRDETDLGTTIAAELLDVPVVTHLVLASGLLVRPELVAPELDAVRAEHGLAPDPDLTRLTRGPVLSDAAPCFRSPESPVQVHPVHYRSAALAPPRPTTGRTTGRRRVYVTLGTIFNKGSGDLFERLLAGLGELDVDVVATVGRDLDPDDLGPQPAHVRVERFVPQAEVLPGVDLVVSHGGSGSLMAALAHGLPSLLLPLGADQPHNASRAGQLGVAATLDAATATPTEVARQARAVLADDAMLRRCRAVAAEMHALPDVDAAVAVVVGAAAP</sequence>
<name>A0ABT1KYR7_9ACTN</name>
<keyword evidence="3" id="KW-0808">Transferase</keyword>
<evidence type="ECO:0000313" key="6">
    <source>
        <dbReference type="EMBL" id="MCP3422908.1"/>
    </source>
</evidence>
<keyword evidence="7" id="KW-1185">Reference proteome</keyword>
<evidence type="ECO:0000256" key="1">
    <source>
        <dbReference type="ARBA" id="ARBA00006962"/>
    </source>
</evidence>
<dbReference type="Gene3D" id="3.40.50.2000">
    <property type="entry name" value="Glycogen Phosphorylase B"/>
    <property type="match status" value="2"/>
</dbReference>
<dbReference type="EMBL" id="JANARS010000005">
    <property type="protein sequence ID" value="MCP3422908.1"/>
    <property type="molecule type" value="Genomic_DNA"/>
</dbReference>
<dbReference type="InterPro" id="IPR002213">
    <property type="entry name" value="UDP_glucos_trans"/>
</dbReference>
<evidence type="ECO:0000259" key="5">
    <source>
        <dbReference type="Pfam" id="PF21036"/>
    </source>
</evidence>
<dbReference type="PANTHER" id="PTHR48050">
    <property type="entry name" value="STEROL 3-BETA-GLUCOSYLTRANSFERASE"/>
    <property type="match status" value="1"/>
</dbReference>
<dbReference type="Pfam" id="PF21036">
    <property type="entry name" value="EryCIII-like_N"/>
    <property type="match status" value="1"/>
</dbReference>
<accession>A0ABT1KYR7</accession>
<reference evidence="6 7" key="1">
    <citation type="submission" date="2022-06" db="EMBL/GenBank/DDBJ databases">
        <authorList>
            <person name="So Y."/>
        </authorList>
    </citation>
    <scope>NUCLEOTIDE SEQUENCE [LARGE SCALE GENOMIC DNA]</scope>
    <source>
        <strain evidence="6 7">STR3</strain>
    </source>
</reference>
<comment type="similarity">
    <text evidence="1">Belongs to the glycosyltransferase 28 family.</text>
</comment>
<dbReference type="Proteomes" id="UP001204524">
    <property type="component" value="Unassembled WGS sequence"/>
</dbReference>
<organism evidence="6 7">
    <name type="scientific">Nocardioides pinisoli</name>
    <dbReference type="NCBI Taxonomy" id="2950279"/>
    <lineage>
        <taxon>Bacteria</taxon>
        <taxon>Bacillati</taxon>
        <taxon>Actinomycetota</taxon>
        <taxon>Actinomycetes</taxon>
        <taxon>Propionibacteriales</taxon>
        <taxon>Nocardioidaceae</taxon>
        <taxon>Nocardioides</taxon>
    </lineage>
</organism>
<dbReference type="Pfam" id="PF06722">
    <property type="entry name" value="EryCIII-like_C"/>
    <property type="match status" value="1"/>
</dbReference>
<comment type="caution">
    <text evidence="6">The sequence shown here is derived from an EMBL/GenBank/DDBJ whole genome shotgun (WGS) entry which is preliminary data.</text>
</comment>
<gene>
    <name evidence="6" type="ORF">NCI01_13975</name>
</gene>
<protein>
    <submittedName>
        <fullName evidence="6">DUF1205 domain-containing protein</fullName>
    </submittedName>
</protein>